<comment type="caution">
    <text evidence="4">The sequence shown here is derived from an EMBL/GenBank/DDBJ whole genome shotgun (WGS) entry which is preliminary data.</text>
</comment>
<dbReference type="SMART" id="SM00220">
    <property type="entry name" value="S_TKc"/>
    <property type="match status" value="1"/>
</dbReference>
<feature type="domain" description="Protein kinase" evidence="3">
    <location>
        <begin position="775"/>
        <end position="1109"/>
    </location>
</feature>
<dbReference type="GO" id="GO:0004674">
    <property type="term" value="F:protein serine/threonine kinase activity"/>
    <property type="evidence" value="ECO:0007669"/>
    <property type="project" value="TreeGrafter"/>
</dbReference>
<feature type="region of interest" description="Disordered" evidence="2">
    <location>
        <begin position="1128"/>
        <end position="1181"/>
    </location>
</feature>
<dbReference type="PROSITE" id="PS50011">
    <property type="entry name" value="PROTEIN_KINASE_DOM"/>
    <property type="match status" value="1"/>
</dbReference>
<dbReference type="GO" id="GO:0044773">
    <property type="term" value="P:mitotic DNA damage checkpoint signaling"/>
    <property type="evidence" value="ECO:0007669"/>
    <property type="project" value="TreeGrafter"/>
</dbReference>
<dbReference type="GO" id="GO:0005634">
    <property type="term" value="C:nucleus"/>
    <property type="evidence" value="ECO:0007669"/>
    <property type="project" value="TreeGrafter"/>
</dbReference>
<reference evidence="4" key="1">
    <citation type="submission" date="2020-01" db="EMBL/GenBank/DDBJ databases">
        <title>Genome Sequencing of Three Apophysomyces-Like Fungal Strains Confirms a Novel Fungal Genus in the Mucoromycota with divergent Burkholderia-like Endosymbiotic Bacteria.</title>
        <authorList>
            <person name="Stajich J.E."/>
            <person name="Macias A.M."/>
            <person name="Carter-House D."/>
            <person name="Lovett B."/>
            <person name="Kasson L.R."/>
            <person name="Berry K."/>
            <person name="Grigoriev I."/>
            <person name="Chang Y."/>
            <person name="Spatafora J."/>
            <person name="Kasson M.T."/>
        </authorList>
    </citation>
    <scope>NUCLEOTIDE SEQUENCE</scope>
    <source>
        <strain evidence="4">NRRL A-21654</strain>
    </source>
</reference>
<feature type="region of interest" description="Disordered" evidence="2">
    <location>
        <begin position="122"/>
        <end position="143"/>
    </location>
</feature>
<dbReference type="InterPro" id="IPR000719">
    <property type="entry name" value="Prot_kinase_dom"/>
</dbReference>
<proteinExistence type="predicted"/>
<dbReference type="PANTHER" id="PTHR44167">
    <property type="entry name" value="OVARIAN-SPECIFIC SERINE/THREONINE-PROTEIN KINASE LOK-RELATED"/>
    <property type="match status" value="1"/>
</dbReference>
<evidence type="ECO:0000259" key="3">
    <source>
        <dbReference type="PROSITE" id="PS50011"/>
    </source>
</evidence>
<dbReference type="GO" id="GO:0006325">
    <property type="term" value="P:chromatin organization"/>
    <property type="evidence" value="ECO:0007669"/>
    <property type="project" value="UniProtKB-ARBA"/>
</dbReference>
<dbReference type="EMBL" id="JABAYA010000065">
    <property type="protein sequence ID" value="KAF7727090.1"/>
    <property type="molecule type" value="Genomic_DNA"/>
</dbReference>
<dbReference type="SUPFAM" id="SSF47370">
    <property type="entry name" value="Bromodomain"/>
    <property type="match status" value="1"/>
</dbReference>
<organism evidence="4 5">
    <name type="scientific">Apophysomyces ossiformis</name>
    <dbReference type="NCBI Taxonomy" id="679940"/>
    <lineage>
        <taxon>Eukaryota</taxon>
        <taxon>Fungi</taxon>
        <taxon>Fungi incertae sedis</taxon>
        <taxon>Mucoromycota</taxon>
        <taxon>Mucoromycotina</taxon>
        <taxon>Mucoromycetes</taxon>
        <taxon>Mucorales</taxon>
        <taxon>Mucorineae</taxon>
        <taxon>Mucoraceae</taxon>
        <taxon>Apophysomyces</taxon>
    </lineage>
</organism>
<protein>
    <recommendedName>
        <fullName evidence="3">Protein kinase domain-containing protein</fullName>
    </recommendedName>
</protein>
<dbReference type="Proteomes" id="UP000605846">
    <property type="component" value="Unassembled WGS sequence"/>
</dbReference>
<keyword evidence="1" id="KW-0103">Bromodomain</keyword>
<evidence type="ECO:0000313" key="4">
    <source>
        <dbReference type="EMBL" id="KAF7727090.1"/>
    </source>
</evidence>
<evidence type="ECO:0000256" key="2">
    <source>
        <dbReference type="SAM" id="MobiDB-lite"/>
    </source>
</evidence>
<gene>
    <name evidence="4" type="ORF">EC973_008053</name>
</gene>
<dbReference type="AlphaFoldDB" id="A0A8H7BLJ3"/>
<dbReference type="PANTHER" id="PTHR44167:SF24">
    <property type="entry name" value="SERINE_THREONINE-PROTEIN KINASE CHK2"/>
    <property type="match status" value="1"/>
</dbReference>
<dbReference type="Gene3D" id="1.20.920.10">
    <property type="entry name" value="Bromodomain-like"/>
    <property type="match status" value="1"/>
</dbReference>
<evidence type="ECO:0000256" key="1">
    <source>
        <dbReference type="ARBA" id="ARBA00023117"/>
    </source>
</evidence>
<evidence type="ECO:0000313" key="5">
    <source>
        <dbReference type="Proteomes" id="UP000605846"/>
    </source>
</evidence>
<accession>A0A8H7BLJ3</accession>
<dbReference type="GO" id="GO:0005524">
    <property type="term" value="F:ATP binding"/>
    <property type="evidence" value="ECO:0007669"/>
    <property type="project" value="InterPro"/>
</dbReference>
<dbReference type="CDD" id="cd04369">
    <property type="entry name" value="Bromodomain"/>
    <property type="match status" value="1"/>
</dbReference>
<dbReference type="SMART" id="SM00297">
    <property type="entry name" value="BROMO"/>
    <property type="match status" value="1"/>
</dbReference>
<dbReference type="Pfam" id="PF00439">
    <property type="entry name" value="Bromodomain"/>
    <property type="match status" value="1"/>
</dbReference>
<dbReference type="InterPro" id="IPR001487">
    <property type="entry name" value="Bromodomain"/>
</dbReference>
<feature type="compositionally biased region" description="Polar residues" evidence="2">
    <location>
        <begin position="1151"/>
        <end position="1181"/>
    </location>
</feature>
<dbReference type="OrthoDB" id="4062651at2759"/>
<dbReference type="Gene3D" id="1.10.510.10">
    <property type="entry name" value="Transferase(Phosphotransferase) domain 1"/>
    <property type="match status" value="1"/>
</dbReference>
<name>A0A8H7BLJ3_9FUNG</name>
<dbReference type="InterPro" id="IPR011009">
    <property type="entry name" value="Kinase-like_dom_sf"/>
</dbReference>
<keyword evidence="5" id="KW-1185">Reference proteome</keyword>
<dbReference type="SUPFAM" id="SSF56112">
    <property type="entry name" value="Protein kinase-like (PK-like)"/>
    <property type="match status" value="1"/>
</dbReference>
<dbReference type="InterPro" id="IPR036427">
    <property type="entry name" value="Bromodomain-like_sf"/>
</dbReference>
<sequence length="1181" mass="136540">MQDWNTYEGQKFFMNPNTHQNNISFEWKRDRTGYVDEARMDNPLPTTSDDLQDDFDQEIDRLLRESMTEYQQSYPSAVSLSLEQVDQLLYENMDELGQDYTSLSLANQEQVLEALLLDEPSFSDESSYSSDQHKHNPPIETGRNLFPEEALSTRHEDNNSGKEISTLKPRLHLHIPKQRNQHQGNTMVAPDAAQINLALYETSTKPKVDIKNLRRLTLAIFRTLHIPVEPDDIPTVDLHNPSSTDVHQSLPPAMLLLMTSMILGTSGDKPVADTFGSQISNGDLVALQRIITAMMNQKNIIMQPAATRTEELLTMRGLNLSRNNNSFACAKYRNGVYDLSNVQFNPPAAITPLFLRLYRFVLDTLFSTVDCWPFFGPAPSSDSNYREQMPSRLYLSTVEKNVWRGKYTNFAQFEQDIQLVWSSAVDCSQDMNSCTKDAERLEQLFYATVHLLKEPIRYQDWYAVEKYAFDPTQRLAEELDPTDISADELFINNRVVYLVPSIIMAEQKLSREHNYGNDELPIVQLNRPFFEAVEQMRGNSSNYFDPIPRLYVANNPTARGSPGALYAVLYNTRVTYNAEDRYLVDTDVVLAVQIHAIHDMKFLDERFRYSCLGGWAYLRPLRIMECIAFCVDESIKRECLDVHFAPFRISYPAKKEERNLNDRNKYLRKMIQAIFFIPDIHDDAEASVAATEPKVEVKKPTYLQVARDTQYEKEEIQSIEQETKPAVTIQFGINCVKIIEGAKMTPEIMHTVWQKLLNSKSFIDDSWISSPLMRFAECYSKGIGVHNISKRYKDINWEISHSDGFFKQVYFAGSVVVQTFRNMTLYQRVTEIACLMKLRNLPRMAQIKEVLYNDEGDIVGLSMDRYHVTLKDYGHLHSHHRLTAYQKYDIIHQMLMCLKTVHEAGIAHRDLSEVNFMINTIDGELEDQSSKTCLYLIDFGKSVFCNALDMREWFVEIAEGKERADHDDEDDLSPKSAEELQLWCANLPWIKGKPDHGYRMYRSIQTLPKTRTDTQTLPWLIHPQAEDMYSATVMIWKIFTETEPWRGILDSDIQGLRYVAEDDYRIQKAIEHEVQGELSRQLLLKCLRTQPQDRETAANVLEWITREDIRNGLITEWKIYSAETRASRRAKSLHGREDELKEKSKKRRKAAQQQPSTSSSRKTQVSGLGKNRNQQKPKSLE</sequence>